<dbReference type="OrthoDB" id="9787825at2"/>
<dbReference type="PIRSF" id="PIRSF036428">
    <property type="entry name" value="CobL"/>
    <property type="match status" value="1"/>
</dbReference>
<dbReference type="InterPro" id="IPR014777">
    <property type="entry name" value="4pyrrole_Mease_sub1"/>
</dbReference>
<evidence type="ECO:0000313" key="8">
    <source>
        <dbReference type="Proteomes" id="UP000199053"/>
    </source>
</evidence>
<dbReference type="GO" id="GO:0009236">
    <property type="term" value="P:cobalamin biosynthetic process"/>
    <property type="evidence" value="ECO:0007669"/>
    <property type="project" value="UniProtKB-UniPathway"/>
</dbReference>
<dbReference type="InterPro" id="IPR006365">
    <property type="entry name" value="Cbl_synth_CobL"/>
</dbReference>
<keyword evidence="4 7" id="KW-0808">Transferase</keyword>
<dbReference type="STRING" id="246191.SAMN05660337_0275"/>
<dbReference type="EMBL" id="FNGA01000001">
    <property type="protein sequence ID" value="SDK38201.1"/>
    <property type="molecule type" value="Genomic_DNA"/>
</dbReference>
<feature type="domain" description="Tetrapyrrole methylase" evidence="6">
    <location>
        <begin position="20"/>
        <end position="192"/>
    </location>
</feature>
<dbReference type="SUPFAM" id="SSF53790">
    <property type="entry name" value="Tetrapyrrole methylase"/>
    <property type="match status" value="1"/>
</dbReference>
<dbReference type="Gene3D" id="3.40.50.150">
    <property type="entry name" value="Vaccinia Virus protein VP39"/>
    <property type="match status" value="1"/>
</dbReference>
<reference evidence="8" key="1">
    <citation type="submission" date="2016-10" db="EMBL/GenBank/DDBJ databases">
        <authorList>
            <person name="Varghese N."/>
            <person name="Submissions S."/>
        </authorList>
    </citation>
    <scope>NUCLEOTIDE SEQUENCE [LARGE SCALE GENOMIC DNA]</scope>
    <source>
        <strain evidence="8">DSM 16995</strain>
    </source>
</reference>
<dbReference type="Pfam" id="PF01135">
    <property type="entry name" value="PCMT"/>
    <property type="match status" value="1"/>
</dbReference>
<proteinExistence type="predicted"/>
<dbReference type="InterPro" id="IPR029063">
    <property type="entry name" value="SAM-dependent_MTases_sf"/>
</dbReference>
<name>A0A1G9BFE2_9BACT</name>
<dbReference type="AlphaFoldDB" id="A0A1G9BFE2"/>
<evidence type="ECO:0000256" key="5">
    <source>
        <dbReference type="ARBA" id="ARBA00022691"/>
    </source>
</evidence>
<dbReference type="CDD" id="cd02440">
    <property type="entry name" value="AdoMet_MTases"/>
    <property type="match status" value="1"/>
</dbReference>
<gene>
    <name evidence="7" type="ORF">SAMN05660337_0275</name>
</gene>
<dbReference type="RefSeq" id="WP_092157496.1">
    <property type="nucleotide sequence ID" value="NZ_FNGA01000001.1"/>
</dbReference>
<evidence type="ECO:0000256" key="1">
    <source>
        <dbReference type="ARBA" id="ARBA00004953"/>
    </source>
</evidence>
<keyword evidence="8" id="KW-1185">Reference proteome</keyword>
<sequence length="406" mass="44448">MKHVVQIIGLHPGSLEPLESSRKIIEEADVLAGGKRLLDEFPDFEGEILPFFSPVAAFAEKLEERSQSGKRIVLLADGDPLLFGIAESMIRHLGNDHVCVTPCVSTVQLAASRLGKTWKNLDIISLHGRTNFSPLFGSLQRKADCAVYTDSINSPSVIARALLEKCVTDYTMTVLAELGTDSETITTGPLENFIDFNCPDLNIVMLTVESTFNEHPVIGRNDDDFTRQKELITKLPVRAAGLALLGLNKGQTIWDLGAGCGSVSIEASFLAENSQVFAIEKDTERFEMIKENIRKFRAFTVEPIQGTMPEALAELPEPDRIFIGGGIGKGSATISEATARLKPGGRIVVHAILMGSVQRTKEIFENLGWQWQAMLLQASVSDKLAGDIRFKAQNPVTIMWADKPEA</sequence>
<keyword evidence="5" id="KW-0949">S-adenosyl-L-methionine</keyword>
<dbReference type="CDD" id="cd11644">
    <property type="entry name" value="Precorrin-6Y-MT"/>
    <property type="match status" value="1"/>
</dbReference>
<dbReference type="Gene3D" id="3.40.1010.10">
    <property type="entry name" value="Cobalt-precorrin-4 Transmethylase, Domain 1"/>
    <property type="match status" value="1"/>
</dbReference>
<evidence type="ECO:0000256" key="4">
    <source>
        <dbReference type="ARBA" id="ARBA00022679"/>
    </source>
</evidence>
<dbReference type="NCBIfam" id="TIGR02469">
    <property type="entry name" value="CbiT"/>
    <property type="match status" value="1"/>
</dbReference>
<dbReference type="InterPro" id="IPR000878">
    <property type="entry name" value="4pyrrol_Mease"/>
</dbReference>
<accession>A0A1G9BFE2</accession>
<dbReference type="PANTHER" id="PTHR43182:SF1">
    <property type="entry name" value="COBALT-PRECORRIN-7 C(5)-METHYLTRANSFERASE"/>
    <property type="match status" value="1"/>
</dbReference>
<dbReference type="NCBIfam" id="TIGR02467">
    <property type="entry name" value="CbiE"/>
    <property type="match status" value="1"/>
</dbReference>
<dbReference type="SUPFAM" id="SSF53335">
    <property type="entry name" value="S-adenosyl-L-methionine-dependent methyltransferases"/>
    <property type="match status" value="1"/>
</dbReference>
<evidence type="ECO:0000256" key="2">
    <source>
        <dbReference type="ARBA" id="ARBA00022573"/>
    </source>
</evidence>
<dbReference type="InterPro" id="IPR020596">
    <property type="entry name" value="rRNA_Ade_Mease_Trfase_CS"/>
</dbReference>
<organism evidence="7 8">
    <name type="scientific">Maridesulfovibrio ferrireducens</name>
    <dbReference type="NCBI Taxonomy" id="246191"/>
    <lineage>
        <taxon>Bacteria</taxon>
        <taxon>Pseudomonadati</taxon>
        <taxon>Thermodesulfobacteriota</taxon>
        <taxon>Desulfovibrionia</taxon>
        <taxon>Desulfovibrionales</taxon>
        <taxon>Desulfovibrionaceae</taxon>
        <taxon>Maridesulfovibrio</taxon>
    </lineage>
</organism>
<dbReference type="Proteomes" id="UP000199053">
    <property type="component" value="Unassembled WGS sequence"/>
</dbReference>
<dbReference type="Pfam" id="PF00590">
    <property type="entry name" value="TP_methylase"/>
    <property type="match status" value="1"/>
</dbReference>
<dbReference type="PANTHER" id="PTHR43182">
    <property type="entry name" value="COBALT-PRECORRIN-6B C(15)-METHYLTRANSFERASE (DECARBOXYLATING)"/>
    <property type="match status" value="1"/>
</dbReference>
<dbReference type="InterPro" id="IPR035996">
    <property type="entry name" value="4pyrrol_Methylase_sf"/>
</dbReference>
<protein>
    <submittedName>
        <fullName evidence="7">Precorrin-6Y C5,15-methyltransferase (Decarboxylating)</fullName>
    </submittedName>
</protein>
<keyword evidence="2" id="KW-0169">Cobalamin biosynthesis</keyword>
<comment type="pathway">
    <text evidence="1">Cofactor biosynthesis; adenosylcobalamin biosynthesis.</text>
</comment>
<dbReference type="GO" id="GO:0008276">
    <property type="term" value="F:protein methyltransferase activity"/>
    <property type="evidence" value="ECO:0007669"/>
    <property type="project" value="InterPro"/>
</dbReference>
<dbReference type="InterPro" id="IPR050714">
    <property type="entry name" value="Cobalamin_biosynth_MTase"/>
</dbReference>
<dbReference type="GO" id="GO:0000179">
    <property type="term" value="F:rRNA (adenine-N6,N6-)-dimethyltransferase activity"/>
    <property type="evidence" value="ECO:0007669"/>
    <property type="project" value="InterPro"/>
</dbReference>
<dbReference type="InterPro" id="IPR014008">
    <property type="entry name" value="Cbl_synth_MTase_CbiT"/>
</dbReference>
<keyword evidence="3 7" id="KW-0489">Methyltransferase</keyword>
<dbReference type="UniPathway" id="UPA00148"/>
<evidence type="ECO:0000313" key="7">
    <source>
        <dbReference type="EMBL" id="SDK38201.1"/>
    </source>
</evidence>
<dbReference type="InterPro" id="IPR012818">
    <property type="entry name" value="CbiE"/>
</dbReference>
<evidence type="ECO:0000256" key="3">
    <source>
        <dbReference type="ARBA" id="ARBA00022603"/>
    </source>
</evidence>
<evidence type="ECO:0000259" key="6">
    <source>
        <dbReference type="Pfam" id="PF00590"/>
    </source>
</evidence>
<dbReference type="PROSITE" id="PS01131">
    <property type="entry name" value="RRNA_A_DIMETH"/>
    <property type="match status" value="1"/>
</dbReference>